<dbReference type="EMBL" id="RIBS01000002">
    <property type="protein sequence ID" value="RNF85437.1"/>
    <property type="molecule type" value="Genomic_DNA"/>
</dbReference>
<evidence type="ECO:0000313" key="1">
    <source>
        <dbReference type="EMBL" id="RNF85437.1"/>
    </source>
</evidence>
<gene>
    <name evidence="1" type="ORF">EER27_06680</name>
</gene>
<dbReference type="Proteomes" id="UP000267049">
    <property type="component" value="Unassembled WGS sequence"/>
</dbReference>
<comment type="caution">
    <text evidence="1">The sequence shown here is derived from an EMBL/GenBank/DDBJ whole genome shotgun (WGS) entry which is preliminary data.</text>
</comment>
<dbReference type="AlphaFoldDB" id="A0A3M8SVS1"/>
<dbReference type="NCBIfam" id="TIGR02436">
    <property type="entry name" value="four helix bundle protein"/>
    <property type="match status" value="1"/>
</dbReference>
<dbReference type="OrthoDB" id="160990at2"/>
<dbReference type="CDD" id="cd16377">
    <property type="entry name" value="23S_rRNA_IVP_like"/>
    <property type="match status" value="1"/>
</dbReference>
<dbReference type="PANTHER" id="PTHR38471:SF2">
    <property type="entry name" value="FOUR HELIX BUNDLE PROTEIN"/>
    <property type="match status" value="1"/>
</dbReference>
<dbReference type="InterPro" id="IPR036583">
    <property type="entry name" value="23S_rRNA_IVS_sf"/>
</dbReference>
<keyword evidence="2" id="KW-1185">Reference proteome</keyword>
<reference evidence="1 2" key="1">
    <citation type="submission" date="2018-11" db="EMBL/GenBank/DDBJ databases">
        <title>Lysobacter cryohumiis sp. nov., isolated from soil in the Tianshan Mountains, Xinjiang, China.</title>
        <authorList>
            <person name="Luo Y."/>
            <person name="Sheng H."/>
        </authorList>
    </citation>
    <scope>NUCLEOTIDE SEQUENCE [LARGE SCALE GENOMIC DNA]</scope>
    <source>
        <strain evidence="1 2">ZS60</strain>
    </source>
</reference>
<dbReference type="SUPFAM" id="SSF158446">
    <property type="entry name" value="IVS-encoded protein-like"/>
    <property type="match status" value="1"/>
</dbReference>
<dbReference type="PANTHER" id="PTHR38471">
    <property type="entry name" value="FOUR HELIX BUNDLE PROTEIN"/>
    <property type="match status" value="1"/>
</dbReference>
<organism evidence="1 2">
    <name type="scientific">Montanilutibacter psychrotolerans</name>
    <dbReference type="NCBI Taxonomy" id="1327343"/>
    <lineage>
        <taxon>Bacteria</taxon>
        <taxon>Pseudomonadati</taxon>
        <taxon>Pseudomonadota</taxon>
        <taxon>Gammaproteobacteria</taxon>
        <taxon>Lysobacterales</taxon>
        <taxon>Lysobacteraceae</taxon>
        <taxon>Montanilutibacter</taxon>
    </lineage>
</organism>
<sequence length="134" mass="14938">MTASHFRELDVWQLAMRLAKSVYELTAEFPREERYGLSSQLQRSAVSIPSNIAEGNARASTRDYARFVSMALGSSAELQTQLLLSASLSLGNATARDEAIELSDRVGQMLQRLHQALIRRLDSESRVPNPESRS</sequence>
<proteinExistence type="predicted"/>
<name>A0A3M8SVS1_9GAMM</name>
<dbReference type="InterPro" id="IPR012657">
    <property type="entry name" value="23S_rRNA-intervening_sequence"/>
</dbReference>
<evidence type="ECO:0000313" key="2">
    <source>
        <dbReference type="Proteomes" id="UP000267049"/>
    </source>
</evidence>
<dbReference type="RefSeq" id="WP_123087220.1">
    <property type="nucleotide sequence ID" value="NZ_RIBS01000002.1"/>
</dbReference>
<dbReference type="Gene3D" id="1.20.1440.60">
    <property type="entry name" value="23S rRNA-intervening sequence"/>
    <property type="match status" value="1"/>
</dbReference>
<protein>
    <submittedName>
        <fullName evidence="1">Four helix bundle protein</fullName>
    </submittedName>
</protein>
<accession>A0A3M8SVS1</accession>
<dbReference type="Pfam" id="PF05635">
    <property type="entry name" value="23S_rRNA_IVP"/>
    <property type="match status" value="1"/>
</dbReference>